<dbReference type="Proteomes" id="UP000032278">
    <property type="component" value="Unassembled WGS sequence"/>
</dbReference>
<comment type="caution">
    <text evidence="2">The sequence shown here is derived from an EMBL/GenBank/DDBJ whole genome shotgun (WGS) entry which is preliminary data.</text>
</comment>
<dbReference type="AlphaFoldDB" id="A0AAW3GJV5"/>
<organism evidence="2 3">
    <name type="scientific">Streptococcus equi subsp. zooepidemicus Sz4is</name>
    <dbReference type="NCBI Taxonomy" id="1381082"/>
    <lineage>
        <taxon>Bacteria</taxon>
        <taxon>Bacillati</taxon>
        <taxon>Bacillota</taxon>
        <taxon>Bacilli</taxon>
        <taxon>Lactobacillales</taxon>
        <taxon>Streptococcaceae</taxon>
        <taxon>Streptococcus</taxon>
    </lineage>
</organism>
<dbReference type="RefSeq" id="WP_043037401.1">
    <property type="nucleotide sequence ID" value="NZ_JAUE01000078.1"/>
</dbReference>
<reference evidence="2 3" key="1">
    <citation type="submission" date="2013-11" db="EMBL/GenBank/DDBJ databases">
        <authorList>
            <person name="da Piedade I."/>
            <person name="Tang M.H.E."/>
            <person name="Bojesen A.M."/>
        </authorList>
    </citation>
    <scope>NUCLEOTIDE SEQUENCE [LARGE SCALE GENOMIC DNA]</scope>
    <source>
        <strain evidence="2 3">Sz4is</strain>
    </source>
</reference>
<evidence type="ECO:0000313" key="2">
    <source>
        <dbReference type="EMBL" id="KIS15510.1"/>
    </source>
</evidence>
<protein>
    <submittedName>
        <fullName evidence="2">Phage-encoded protein</fullName>
    </submittedName>
</protein>
<name>A0AAW3GJV5_STRSZ</name>
<proteinExistence type="predicted"/>
<evidence type="ECO:0000259" key="1">
    <source>
        <dbReference type="Pfam" id="PF10543"/>
    </source>
</evidence>
<dbReference type="EMBL" id="JAUE01000078">
    <property type="protein sequence ID" value="KIS15510.1"/>
    <property type="molecule type" value="Genomic_DNA"/>
</dbReference>
<dbReference type="InterPro" id="IPR018873">
    <property type="entry name" value="KilA-N_DNA-bd_domain"/>
</dbReference>
<evidence type="ECO:0000313" key="3">
    <source>
        <dbReference type="Proteomes" id="UP000032278"/>
    </source>
</evidence>
<sequence length="330" mass="38584">MSNCEIVVIDETTIKSKIYYIRNQKVILDFELAEIYGYETKTFNQQVKNNIEKFDDDFRFQLTKDEWEFLRSRFLTSKLDEGSGGRRYMPYAFTEQGIYMLMTVLRGELAVRQSKALIRMFKQMKDFIIENQDFISSKELVQIAIQTNQNTNDISEIKSQMATKEDLKKVMDNFIDPETYKHFLLMNGDKIEADVAYTKIYKSAKKSIYVIDNYIGLKTLELLRAARDKTEIIVFSDNVKNKDMLTKNILDDFRKDYSNIDLKLKIAGEKYHDRYIAIDHGTENEAFYLCGASSKDAGNKISSITKIEESSKDMYHAMFSQMLNNKDLKI</sequence>
<feature type="domain" description="KilA-N DNA-binding" evidence="1">
    <location>
        <begin position="16"/>
        <end position="104"/>
    </location>
</feature>
<gene>
    <name evidence="2" type="ORF">AT55_01543</name>
</gene>
<accession>A0AAW3GJV5</accession>
<dbReference type="Pfam" id="PF10543">
    <property type="entry name" value="ORF6N"/>
    <property type="match status" value="1"/>
</dbReference>